<dbReference type="Pfam" id="PF10418">
    <property type="entry name" value="DHODB_Fe-S_bind"/>
    <property type="match status" value="1"/>
</dbReference>
<proteinExistence type="inferred from homology"/>
<dbReference type="Gene3D" id="3.40.50.80">
    <property type="entry name" value="Nucleotide-binding domain of ferredoxin-NADP reductase (FNR) module"/>
    <property type="match status" value="1"/>
</dbReference>
<dbReference type="OrthoDB" id="9789468at2"/>
<evidence type="ECO:0000259" key="13">
    <source>
        <dbReference type="PROSITE" id="PS51384"/>
    </source>
</evidence>
<dbReference type="InterPro" id="IPR039261">
    <property type="entry name" value="FNR_nucleotide-bd"/>
</dbReference>
<dbReference type="Gene3D" id="2.40.30.10">
    <property type="entry name" value="Translation factors"/>
    <property type="match status" value="1"/>
</dbReference>
<evidence type="ECO:0000256" key="4">
    <source>
        <dbReference type="ARBA" id="ARBA00022714"/>
    </source>
</evidence>
<dbReference type="GO" id="GO:0006221">
    <property type="term" value="P:pyrimidine nucleotide biosynthetic process"/>
    <property type="evidence" value="ECO:0007669"/>
    <property type="project" value="InterPro"/>
</dbReference>
<dbReference type="PANTHER" id="PTHR43513:SF3">
    <property type="entry name" value="DIHYDROOROTATE DEHYDROGENASE B (NAD(+)), ELECTRON TRANSFER SUBUNIT-RELATED"/>
    <property type="match status" value="1"/>
</dbReference>
<evidence type="ECO:0000256" key="8">
    <source>
        <dbReference type="ARBA" id="ARBA00023004"/>
    </source>
</evidence>
<evidence type="ECO:0000256" key="6">
    <source>
        <dbReference type="ARBA" id="ARBA00022827"/>
    </source>
</evidence>
<reference evidence="14 15" key="1">
    <citation type="journal article" date="2015" name="Genome Announc.">
        <title>Genome Sequence of a Sulfate-Reducing Thermophilic Bacterium, Thermodesulfobacterium commune DSM 2178T (Phylum Thermodesulfobacteria).</title>
        <authorList>
            <person name="Bhatnagar S."/>
            <person name="Badger J.H."/>
            <person name="Madupu R."/>
            <person name="Khouri H.M."/>
            <person name="O'Connor E.M."/>
            <person name="Robb F.T."/>
            <person name="Ward N.L."/>
            <person name="Eisen J.A."/>
        </authorList>
    </citation>
    <scope>NUCLEOTIDE SEQUENCE [LARGE SCALE GENOMIC DNA]</scope>
    <source>
        <strain evidence="14 15">DSM 2178</strain>
    </source>
</reference>
<accession>A0A075WUY9</accession>
<keyword evidence="5 12" id="KW-0479">Metal-binding</keyword>
<evidence type="ECO:0000256" key="12">
    <source>
        <dbReference type="PIRSR" id="PIRSR006816-2"/>
    </source>
</evidence>
<dbReference type="PROSITE" id="PS51384">
    <property type="entry name" value="FAD_FR"/>
    <property type="match status" value="1"/>
</dbReference>
<feature type="binding site" evidence="11">
    <location>
        <begin position="73"/>
        <end position="74"/>
    </location>
    <ligand>
        <name>FAD</name>
        <dbReference type="ChEBI" id="CHEBI:57692"/>
    </ligand>
</feature>
<keyword evidence="3 11" id="KW-0285">Flavoprotein</keyword>
<dbReference type="PIRSF" id="PIRSF006816">
    <property type="entry name" value="Cyc3_hyd_g"/>
    <property type="match status" value="1"/>
</dbReference>
<dbReference type="Pfam" id="PF00175">
    <property type="entry name" value="NAD_binding_1"/>
    <property type="match status" value="1"/>
</dbReference>
<dbReference type="PANTHER" id="PTHR43513">
    <property type="entry name" value="DIHYDROOROTATE DEHYDROGENASE B (NAD(+)), ELECTRON TRANSFER SUBUNIT"/>
    <property type="match status" value="1"/>
</dbReference>
<evidence type="ECO:0000256" key="10">
    <source>
        <dbReference type="ARBA" id="ARBA00034078"/>
    </source>
</evidence>
<dbReference type="SUPFAM" id="SSF63380">
    <property type="entry name" value="Riboflavin synthase domain-like"/>
    <property type="match status" value="1"/>
</dbReference>
<keyword evidence="6 11" id="KW-0274">FAD</keyword>
<dbReference type="InterPro" id="IPR019480">
    <property type="entry name" value="Dihydroorotate_DH_Fe-S-bd"/>
</dbReference>
<gene>
    <name evidence="14" type="ORF">HL41_09155</name>
</gene>
<dbReference type="KEGG" id="tcm:HL41_09155"/>
<feature type="binding site" evidence="12">
    <location>
        <position position="241"/>
    </location>
    <ligand>
        <name>[2Fe-2S] cluster</name>
        <dbReference type="ChEBI" id="CHEBI:190135"/>
    </ligand>
</feature>
<comment type="cofactor">
    <cofactor evidence="10">
        <name>[2Fe-2S] cluster</name>
        <dbReference type="ChEBI" id="CHEBI:190135"/>
    </cofactor>
</comment>
<name>A0A075WUY9_9BACT</name>
<keyword evidence="8 12" id="KW-0408">Iron</keyword>
<feature type="domain" description="FAD-binding FR-type" evidence="13">
    <location>
        <begin position="1"/>
        <end position="98"/>
    </location>
</feature>
<dbReference type="RefSeq" id="WP_022856141.1">
    <property type="nucleotide sequence ID" value="NZ_CP008796.1"/>
</dbReference>
<dbReference type="eggNOG" id="COG0543">
    <property type="taxonomic scope" value="Bacteria"/>
</dbReference>
<feature type="binding site" evidence="11">
    <location>
        <begin position="66"/>
        <end position="68"/>
    </location>
    <ligand>
        <name>FAD</name>
        <dbReference type="ChEBI" id="CHEBI:57692"/>
    </ligand>
</feature>
<sequence>MYQGEVIKNLPLSQNVYLLRVKTDLDIIFSFNPGQFVKIKINERIDPLIPRPFTIHDVKKNSFYVLYQVVGKGTKALSLVQPGNKIEFLGPLGKPFPKLENYVICAGGIGIAGFIYLLESIKRKTHPYVLPKKIFYGARTAEDLVCYPFLEGIGTKVEIATEDGSQGYKGLITEPLIKYLEKNKVDVLACGPLPMLKAVAKIAQSFGVKAYLTMETFLSCGTGFCKGCVIPLKNGNYAHLCIEGPTLLAEEIDFEALS</sequence>
<evidence type="ECO:0000256" key="1">
    <source>
        <dbReference type="ARBA" id="ARBA00006422"/>
    </source>
</evidence>
<keyword evidence="2" id="KW-0813">Transport</keyword>
<dbReference type="InterPro" id="IPR012165">
    <property type="entry name" value="Cyt_c3_hydrogenase_gsu"/>
</dbReference>
<dbReference type="HOGENOM" id="CLU_003827_1_2_0"/>
<feature type="binding site" evidence="12">
    <location>
        <position position="225"/>
    </location>
    <ligand>
        <name>[2Fe-2S] cluster</name>
        <dbReference type="ChEBI" id="CHEBI:190135"/>
    </ligand>
</feature>
<dbReference type="Proteomes" id="UP000028481">
    <property type="component" value="Chromosome"/>
</dbReference>
<evidence type="ECO:0000313" key="15">
    <source>
        <dbReference type="Proteomes" id="UP000028481"/>
    </source>
</evidence>
<keyword evidence="9 12" id="KW-0411">Iron-sulfur</keyword>
<dbReference type="SUPFAM" id="SSF52343">
    <property type="entry name" value="Ferredoxin reductase-like, C-terminal NADP-linked domain"/>
    <property type="match status" value="1"/>
</dbReference>
<dbReference type="InterPro" id="IPR037117">
    <property type="entry name" value="Dihydroorotate_DH_ele_sf"/>
</dbReference>
<dbReference type="EMBL" id="CP008796">
    <property type="protein sequence ID" value="AIH04790.1"/>
    <property type="molecule type" value="Genomic_DNA"/>
</dbReference>
<comment type="similarity">
    <text evidence="1">Belongs to the PyrK family.</text>
</comment>
<feature type="binding site" evidence="12">
    <location>
        <position position="220"/>
    </location>
    <ligand>
        <name>[2Fe-2S] cluster</name>
        <dbReference type="ChEBI" id="CHEBI:190135"/>
    </ligand>
</feature>
<dbReference type="GO" id="GO:0050660">
    <property type="term" value="F:flavin adenine dinucleotide binding"/>
    <property type="evidence" value="ECO:0007669"/>
    <property type="project" value="InterPro"/>
</dbReference>
<dbReference type="InterPro" id="IPR017927">
    <property type="entry name" value="FAD-bd_FR_type"/>
</dbReference>
<evidence type="ECO:0000256" key="9">
    <source>
        <dbReference type="ARBA" id="ARBA00023014"/>
    </source>
</evidence>
<evidence type="ECO:0000256" key="2">
    <source>
        <dbReference type="ARBA" id="ARBA00022448"/>
    </source>
</evidence>
<dbReference type="CDD" id="cd06218">
    <property type="entry name" value="DHOD_e_trans"/>
    <property type="match status" value="1"/>
</dbReference>
<keyword evidence="15" id="KW-1185">Reference proteome</keyword>
<keyword evidence="7" id="KW-0249">Electron transport</keyword>
<dbReference type="InterPro" id="IPR001433">
    <property type="entry name" value="OxRdtase_FAD/NAD-bd"/>
</dbReference>
<dbReference type="InterPro" id="IPR008333">
    <property type="entry name" value="Cbr1-like_FAD-bd_dom"/>
</dbReference>
<dbReference type="GO" id="GO:0046872">
    <property type="term" value="F:metal ion binding"/>
    <property type="evidence" value="ECO:0007669"/>
    <property type="project" value="UniProtKB-KW"/>
</dbReference>
<protein>
    <recommendedName>
        <fullName evidence="13">FAD-binding FR-type domain-containing protein</fullName>
    </recommendedName>
</protein>
<comment type="cofactor">
    <cofactor evidence="11">
        <name>FAD</name>
        <dbReference type="ChEBI" id="CHEBI:57692"/>
    </cofactor>
    <text evidence="11">Binds 1 FAD per subunit.</text>
</comment>
<keyword evidence="4 12" id="KW-0001">2Fe-2S</keyword>
<dbReference type="GO" id="GO:0051537">
    <property type="term" value="F:2 iron, 2 sulfur cluster binding"/>
    <property type="evidence" value="ECO:0007669"/>
    <property type="project" value="UniProtKB-KW"/>
</dbReference>
<dbReference type="PRINTS" id="PR00410">
    <property type="entry name" value="PHEHYDRXLASE"/>
</dbReference>
<dbReference type="Gene3D" id="2.10.240.10">
    <property type="entry name" value="Dihydroorotate dehydrogenase, electron transfer subunit"/>
    <property type="match status" value="1"/>
</dbReference>
<evidence type="ECO:0000256" key="11">
    <source>
        <dbReference type="PIRSR" id="PIRSR006816-1"/>
    </source>
</evidence>
<dbReference type="STRING" id="289377.HL41_09155"/>
<evidence type="ECO:0000256" key="5">
    <source>
        <dbReference type="ARBA" id="ARBA00022723"/>
    </source>
</evidence>
<dbReference type="Pfam" id="PF00970">
    <property type="entry name" value="FAD_binding_6"/>
    <property type="match status" value="1"/>
</dbReference>
<dbReference type="AlphaFoldDB" id="A0A075WUY9"/>
<evidence type="ECO:0000313" key="14">
    <source>
        <dbReference type="EMBL" id="AIH04790.1"/>
    </source>
</evidence>
<evidence type="ECO:0000256" key="3">
    <source>
        <dbReference type="ARBA" id="ARBA00022630"/>
    </source>
</evidence>
<comment type="cofactor">
    <cofactor evidence="12">
        <name>[2Fe-2S] cluster</name>
        <dbReference type="ChEBI" id="CHEBI:190135"/>
    </cofactor>
    <text evidence="12">Binds 1 [2Fe-2S] cluster per subunit.</text>
</comment>
<dbReference type="PaxDb" id="289377-HL41_09155"/>
<dbReference type="InterPro" id="IPR050353">
    <property type="entry name" value="PyrK_electron_transfer"/>
</dbReference>
<dbReference type="GO" id="GO:0016491">
    <property type="term" value="F:oxidoreductase activity"/>
    <property type="evidence" value="ECO:0007669"/>
    <property type="project" value="InterPro"/>
</dbReference>
<organism evidence="14 15">
    <name type="scientific">Thermodesulfobacterium commune DSM 2178</name>
    <dbReference type="NCBI Taxonomy" id="289377"/>
    <lineage>
        <taxon>Bacteria</taxon>
        <taxon>Pseudomonadati</taxon>
        <taxon>Thermodesulfobacteriota</taxon>
        <taxon>Thermodesulfobacteria</taxon>
        <taxon>Thermodesulfobacteriales</taxon>
        <taxon>Thermodesulfobacteriaceae</taxon>
        <taxon>Thermodesulfobacterium</taxon>
    </lineage>
</organism>
<evidence type="ECO:0000256" key="7">
    <source>
        <dbReference type="ARBA" id="ARBA00022982"/>
    </source>
</evidence>
<feature type="binding site" evidence="12">
    <location>
        <position position="228"/>
    </location>
    <ligand>
        <name>[2Fe-2S] cluster</name>
        <dbReference type="ChEBI" id="CHEBI:190135"/>
    </ligand>
</feature>
<dbReference type="InterPro" id="IPR017938">
    <property type="entry name" value="Riboflavin_synthase-like_b-brl"/>
</dbReference>